<dbReference type="PANTHER" id="PTHR46599:SF3">
    <property type="entry name" value="PIGGYBAC TRANSPOSABLE ELEMENT-DERIVED PROTEIN 4"/>
    <property type="match status" value="1"/>
</dbReference>
<organism evidence="1 2">
    <name type="scientific">Lagenidium giganteum</name>
    <dbReference type="NCBI Taxonomy" id="4803"/>
    <lineage>
        <taxon>Eukaryota</taxon>
        <taxon>Sar</taxon>
        <taxon>Stramenopiles</taxon>
        <taxon>Oomycota</taxon>
        <taxon>Peronosporomycetes</taxon>
        <taxon>Pythiales</taxon>
        <taxon>Pythiaceae</taxon>
    </lineage>
</organism>
<reference evidence="1" key="1">
    <citation type="submission" date="2022-11" db="EMBL/GenBank/DDBJ databases">
        <authorList>
            <person name="Morgan W.R."/>
            <person name="Tartar A."/>
        </authorList>
    </citation>
    <scope>NUCLEOTIDE SEQUENCE</scope>
    <source>
        <strain evidence="1">ARSEF 373</strain>
    </source>
</reference>
<evidence type="ECO:0000313" key="1">
    <source>
        <dbReference type="EMBL" id="DBA03873.1"/>
    </source>
</evidence>
<name>A0AAV2ZFP2_9STRA</name>
<reference evidence="1" key="2">
    <citation type="journal article" date="2023" name="Microbiol Resour">
        <title>Decontamination and Annotation of the Draft Genome Sequence of the Oomycete Lagenidium giganteum ARSEF 373.</title>
        <authorList>
            <person name="Morgan W.R."/>
            <person name="Tartar A."/>
        </authorList>
    </citation>
    <scope>NUCLEOTIDE SEQUENCE</scope>
    <source>
        <strain evidence="1">ARSEF 373</strain>
    </source>
</reference>
<accession>A0AAV2ZFP2</accession>
<evidence type="ECO:0000313" key="2">
    <source>
        <dbReference type="Proteomes" id="UP001146120"/>
    </source>
</evidence>
<comment type="caution">
    <text evidence="1">The sequence shown here is derived from an EMBL/GenBank/DDBJ whole genome shotgun (WGS) entry which is preliminary data.</text>
</comment>
<proteinExistence type="predicted"/>
<dbReference type="Proteomes" id="UP001146120">
    <property type="component" value="Unassembled WGS sequence"/>
</dbReference>
<dbReference type="AlphaFoldDB" id="A0AAV2ZFP2"/>
<dbReference type="EMBL" id="DAKRPA010000014">
    <property type="protein sequence ID" value="DBA03873.1"/>
    <property type="molecule type" value="Genomic_DNA"/>
</dbReference>
<keyword evidence="2" id="KW-1185">Reference proteome</keyword>
<protein>
    <submittedName>
        <fullName evidence="1">Uncharacterized protein</fullName>
    </submittedName>
</protein>
<sequence>MSFLCTGGSTSLKRLARRQRNGQQTEVPCPKFVKDYQRLMGGVDVHDQLRLQRYALQHSIRCQPYYKTLFFAQKRHVKAQAMTHVQFMPP</sequence>
<gene>
    <name evidence="1" type="ORF">N0F65_004563</name>
</gene>
<dbReference type="PANTHER" id="PTHR46599">
    <property type="entry name" value="PIGGYBAC TRANSPOSABLE ELEMENT-DERIVED PROTEIN 4"/>
    <property type="match status" value="1"/>
</dbReference>